<evidence type="ECO:0000313" key="11">
    <source>
        <dbReference type="EMBL" id="WCO00428.1"/>
    </source>
</evidence>
<keyword evidence="1" id="KW-0560">Oxidoreductase</keyword>
<evidence type="ECO:0000259" key="10">
    <source>
        <dbReference type="Pfam" id="PF14691"/>
    </source>
</evidence>
<evidence type="ECO:0000256" key="3">
    <source>
        <dbReference type="ARBA" id="ARBA00032722"/>
    </source>
</evidence>
<reference evidence="11 12" key="1">
    <citation type="submission" date="2023-01" db="EMBL/GenBank/DDBJ databases">
        <title>Psychroserpens ponticola sp. nov., isolated from seawater.</title>
        <authorList>
            <person name="Kristyanto S."/>
            <person name="Jung J."/>
            <person name="Kim J.M."/>
            <person name="Jeon C.O."/>
        </authorList>
    </citation>
    <scope>NUCLEOTIDE SEQUENCE [LARGE SCALE GENOMIC DNA]</scope>
    <source>
        <strain evidence="11 12">MSW6</strain>
    </source>
</reference>
<accession>A0ABY7RTI7</accession>
<dbReference type="SUPFAM" id="SSF51971">
    <property type="entry name" value="Nucleotide-binding domain"/>
    <property type="match status" value="1"/>
</dbReference>
<evidence type="ECO:0000256" key="4">
    <source>
        <dbReference type="ARBA" id="ARBA00047685"/>
    </source>
</evidence>
<dbReference type="Gene3D" id="3.50.50.60">
    <property type="entry name" value="FAD/NAD(P)-binding domain"/>
    <property type="match status" value="2"/>
</dbReference>
<dbReference type="EMBL" id="CP116221">
    <property type="protein sequence ID" value="WCO00428.1"/>
    <property type="molecule type" value="Genomic_DNA"/>
</dbReference>
<comment type="catalytic activity">
    <reaction evidence="4">
        <text>5,6-dihydrothymine + NAD(+) = thymine + NADH + H(+)</text>
        <dbReference type="Rhea" id="RHEA:28791"/>
        <dbReference type="ChEBI" id="CHEBI:15378"/>
        <dbReference type="ChEBI" id="CHEBI:17821"/>
        <dbReference type="ChEBI" id="CHEBI:27468"/>
        <dbReference type="ChEBI" id="CHEBI:57540"/>
        <dbReference type="ChEBI" id="CHEBI:57945"/>
        <dbReference type="EC" id="1.3.1.1"/>
    </reaction>
</comment>
<dbReference type="PRINTS" id="PR00419">
    <property type="entry name" value="ADXRDTASE"/>
</dbReference>
<evidence type="ECO:0000256" key="6">
    <source>
        <dbReference type="ARBA" id="ARBA00049578"/>
    </source>
</evidence>
<dbReference type="Pfam" id="PF07992">
    <property type="entry name" value="Pyr_redox_2"/>
    <property type="match status" value="1"/>
</dbReference>
<evidence type="ECO:0000256" key="8">
    <source>
        <dbReference type="ARBA" id="ARBA00049728"/>
    </source>
</evidence>
<name>A0ABY7RTI7_9FLAO</name>
<gene>
    <name evidence="11" type="ORF">MUN68_010135</name>
</gene>
<dbReference type="RefSeq" id="WP_249996668.1">
    <property type="nucleotide sequence ID" value="NZ_CP116221.1"/>
</dbReference>
<comment type="catalytic activity">
    <reaction evidence="5">
        <text>5,6-dihydrouracil + NAD(+) = uracil + NADH + H(+)</text>
        <dbReference type="Rhea" id="RHEA:20189"/>
        <dbReference type="ChEBI" id="CHEBI:15378"/>
        <dbReference type="ChEBI" id="CHEBI:15901"/>
        <dbReference type="ChEBI" id="CHEBI:17568"/>
        <dbReference type="ChEBI" id="CHEBI:57540"/>
        <dbReference type="ChEBI" id="CHEBI:57945"/>
        <dbReference type="EC" id="1.3.1.1"/>
    </reaction>
</comment>
<dbReference type="Pfam" id="PF14691">
    <property type="entry name" value="Fer4_20"/>
    <property type="match status" value="1"/>
</dbReference>
<dbReference type="InterPro" id="IPR036188">
    <property type="entry name" value="FAD/NAD-bd_sf"/>
</dbReference>
<dbReference type="PANTHER" id="PTHR43073">
    <property type="entry name" value="DIHYDROPYRIMIDINE DEHYDROGENASE [NADP(+)]"/>
    <property type="match status" value="1"/>
</dbReference>
<dbReference type="InterPro" id="IPR023753">
    <property type="entry name" value="FAD/NAD-binding_dom"/>
</dbReference>
<evidence type="ECO:0000256" key="5">
    <source>
        <dbReference type="ARBA" id="ARBA00048792"/>
    </source>
</evidence>
<evidence type="ECO:0000256" key="2">
    <source>
        <dbReference type="ARBA" id="ARBA00030119"/>
    </source>
</evidence>
<proteinExistence type="predicted"/>
<keyword evidence="12" id="KW-1185">Reference proteome</keyword>
<dbReference type="InterPro" id="IPR009051">
    <property type="entry name" value="Helical_ferredxn"/>
</dbReference>
<dbReference type="Proteomes" id="UP001202717">
    <property type="component" value="Chromosome"/>
</dbReference>
<dbReference type="PANTHER" id="PTHR43073:SF2">
    <property type="entry name" value="DIHYDROPYRIMIDINE DEHYDROGENASE [NADP(+)]"/>
    <property type="match status" value="1"/>
</dbReference>
<comment type="function">
    <text evidence="6">Involved in pyrimidine base degradation. Catalyzes physiologically the reduction of uracil to 5,6-dihydrouracil (DHU) by using NADH as a specific cosubstrate. It also catalyzes the reverse reaction and the reduction of thymine to 5,6-dihydrothymine (DHT).</text>
</comment>
<dbReference type="InterPro" id="IPR028261">
    <property type="entry name" value="DPD_II"/>
</dbReference>
<feature type="domain" description="Dihydroprymidine dehydrogenase" evidence="10">
    <location>
        <begin position="15"/>
        <end position="122"/>
    </location>
</feature>
<sequence>MAEYKKPKTKAEFDKNFKQKKPLMNDTEAFYEASRCLFCYDAPCIQACPTSIDIPLFIKQIHTDNITGASKTIFDSNWLGNACGVVCPTGVLCEGACVYNHQDVPPIQIGRLQNYATNKTIDAEKVIFKVGESNGKKIAIIGAGPAGIACACEARTLGYDVDIYEAKDKPSGLTVYGIAPYKITNEEVLKEVDYLQKQLSFNIKYNNAINSKEELAALETNYDAIFIGVGLGVTRHLGMDGEDKEGVVGAVEFIEELRMKQHEIKVPAKVVVLGGGNTAMDAASEAARMGARKTVLAYRNSKQKMGAYGFEYDLAISAGVDSLFNVTPIAITGNGKVEGVKFAKTEMVDGKLQTNMNNTFIVRCDMVIKATGQAKQGHLYAMIDDLDLDNKTRIKINDEFQTSNPKYFAGGDAVNGGAEVVNAAYDGKMAAQGIHNWLNK</sequence>
<dbReference type="Gene3D" id="1.10.1060.10">
    <property type="entry name" value="Alpha-helical ferredoxin"/>
    <property type="match status" value="1"/>
</dbReference>
<dbReference type="SUPFAM" id="SSF46548">
    <property type="entry name" value="alpha-helical ferredoxin"/>
    <property type="match status" value="1"/>
</dbReference>
<protein>
    <recommendedName>
        <fullName evidence="8">dihydrouracil dehydrogenase (NAD(+))</fullName>
        <ecNumber evidence="8">1.3.1.1</ecNumber>
    </recommendedName>
    <alternativeName>
        <fullName evidence="3">Dihydrothymine dehydrogenase</fullName>
    </alternativeName>
    <alternativeName>
        <fullName evidence="2">Dihydrouracil dehydrogenase</fullName>
    </alternativeName>
</protein>
<evidence type="ECO:0000256" key="7">
    <source>
        <dbReference type="ARBA" id="ARBA00049714"/>
    </source>
</evidence>
<dbReference type="EC" id="1.3.1.1" evidence="8"/>
<evidence type="ECO:0000313" key="12">
    <source>
        <dbReference type="Proteomes" id="UP001202717"/>
    </source>
</evidence>
<organism evidence="11 12">
    <name type="scientific">Psychroserpens ponticola</name>
    <dbReference type="NCBI Taxonomy" id="2932268"/>
    <lineage>
        <taxon>Bacteria</taxon>
        <taxon>Pseudomonadati</taxon>
        <taxon>Bacteroidota</taxon>
        <taxon>Flavobacteriia</taxon>
        <taxon>Flavobacteriales</taxon>
        <taxon>Flavobacteriaceae</taxon>
        <taxon>Psychroserpens</taxon>
    </lineage>
</organism>
<evidence type="ECO:0000256" key="1">
    <source>
        <dbReference type="ARBA" id="ARBA00023002"/>
    </source>
</evidence>
<feature type="domain" description="FAD/NAD(P)-binding" evidence="9">
    <location>
        <begin position="137"/>
        <end position="426"/>
    </location>
</feature>
<comment type="subunit">
    <text evidence="7">Heterotetramer of 2 PreA and 2 PreT subunits.</text>
</comment>
<evidence type="ECO:0000259" key="9">
    <source>
        <dbReference type="Pfam" id="PF07992"/>
    </source>
</evidence>